<evidence type="ECO:0000259" key="3">
    <source>
        <dbReference type="Pfam" id="PF11741"/>
    </source>
</evidence>
<dbReference type="PANTHER" id="PTHR40446:SF2">
    <property type="entry name" value="N-ACETYLGLUCOSAMINE-1-PHOSPHODIESTER ALPHA-N-ACETYLGLUCOSAMINIDASE"/>
    <property type="match status" value="1"/>
</dbReference>
<sequence length="485" mass="52230">MKIKRLTSILAACLVVGQIQFNVAQAAVSLAKTKPAVEQTQVLDNSIKNSEISNIRYSKSDGKVRLVFDLNETTQYEVKSMDNGYVMIDFSEPIAKNYASGINVNDASVPFVEIYSDGKTSCAVIQVVDGSAFSSGELQNPRRLYVDISKDYEYSITKNLEPGLTQISYYSRKNGEKQMAQLVEVDPKYFKLVPVLGGGDKMAKNTVKAMSNYVDAAVAENASYFGDGRELYGVTKIAGDLVSSMYLTRTAFGILADGSPYIGPVSYHGVVHSDNGDLYVSGLNGTRGSNSVMLYNHYYGTSTGTDNSGTEYVVKNDKIVSINRGNSPLRKDEMVVSVTGDGKQVLNGLKVGDTLQIEQSLNEPWNAATDILGVGPLLVKDGQVDITSAEEQIGVDVTGAKAPRTAVGILRNGNVMFAVLDGRQSHSRGMMLDDFARFLIGMDVVDAVNFDGGGSSEMVIGGKIVNSPSDGRERPVATALTAVRR</sequence>
<dbReference type="Pfam" id="PF09992">
    <property type="entry name" value="NAGPA"/>
    <property type="match status" value="1"/>
</dbReference>
<dbReference type="Proteomes" id="UP000215383">
    <property type="component" value="Chromosome 1"/>
</dbReference>
<keyword evidence="5" id="KW-1185">Reference proteome</keyword>
<dbReference type="PANTHER" id="PTHR40446">
    <property type="entry name" value="N-ACETYLGLUCOSAMINE-1-PHOSPHODIESTER ALPHA-N-ACETYLGLUCOSAMINIDASE"/>
    <property type="match status" value="1"/>
</dbReference>
<organism evidence="4 5">
    <name type="scientific">Megamonas hypermegale</name>
    <dbReference type="NCBI Taxonomy" id="158847"/>
    <lineage>
        <taxon>Bacteria</taxon>
        <taxon>Bacillati</taxon>
        <taxon>Bacillota</taxon>
        <taxon>Negativicutes</taxon>
        <taxon>Selenomonadales</taxon>
        <taxon>Selenomonadaceae</taxon>
        <taxon>Megamonas</taxon>
    </lineage>
</organism>
<dbReference type="GeneID" id="78506225"/>
<dbReference type="EMBL" id="LT906446">
    <property type="protein sequence ID" value="SNU94262.1"/>
    <property type="molecule type" value="Genomic_DNA"/>
</dbReference>
<name>A0A239T9T3_9FIRM</name>
<evidence type="ECO:0000313" key="5">
    <source>
        <dbReference type="Proteomes" id="UP000215383"/>
    </source>
</evidence>
<evidence type="ECO:0000259" key="2">
    <source>
        <dbReference type="Pfam" id="PF09992"/>
    </source>
</evidence>
<feature type="signal peptide" evidence="1">
    <location>
        <begin position="1"/>
        <end position="26"/>
    </location>
</feature>
<dbReference type="InterPro" id="IPR021731">
    <property type="entry name" value="AMIN_dom"/>
</dbReference>
<dbReference type="InterPro" id="IPR018711">
    <property type="entry name" value="NAGPA"/>
</dbReference>
<dbReference type="AlphaFoldDB" id="A0A239T9T3"/>
<keyword evidence="1" id="KW-0732">Signal</keyword>
<proteinExistence type="predicted"/>
<dbReference type="Pfam" id="PF11741">
    <property type="entry name" value="AMIN"/>
    <property type="match status" value="1"/>
</dbReference>
<feature type="domain" description="Phosphodiester glycosidase" evidence="2">
    <location>
        <begin position="309"/>
        <end position="480"/>
    </location>
</feature>
<dbReference type="RefSeq" id="WP_027890162.1">
    <property type="nucleotide sequence ID" value="NZ_LT906446.1"/>
</dbReference>
<protein>
    <submittedName>
        <fullName evidence="4">Exopolysaccharide biosynthesis protein related to N-acetylglucosamine-1-phosphodiester alpha-N-acetylglucosaminidase</fullName>
    </submittedName>
</protein>
<feature type="chain" id="PRO_5011245690" evidence="1">
    <location>
        <begin position="27"/>
        <end position="485"/>
    </location>
</feature>
<accession>A0A239T9T3</accession>
<feature type="domain" description="AMIN" evidence="3">
    <location>
        <begin position="28"/>
        <end position="84"/>
    </location>
</feature>
<evidence type="ECO:0000313" key="4">
    <source>
        <dbReference type="EMBL" id="SNU94262.1"/>
    </source>
</evidence>
<reference evidence="4 5" key="1">
    <citation type="submission" date="2017-06" db="EMBL/GenBank/DDBJ databases">
        <authorList>
            <consortium name="Pathogen Informatics"/>
        </authorList>
    </citation>
    <scope>NUCLEOTIDE SEQUENCE [LARGE SCALE GENOMIC DNA]</scope>
    <source>
        <strain evidence="4 5">NCTC10570</strain>
    </source>
</reference>
<dbReference type="eggNOG" id="COG4632">
    <property type="taxonomic scope" value="Bacteria"/>
</dbReference>
<gene>
    <name evidence="4" type="ORF">SAMEA4364220_00182</name>
</gene>
<evidence type="ECO:0000256" key="1">
    <source>
        <dbReference type="SAM" id="SignalP"/>
    </source>
</evidence>